<reference evidence="2 3" key="1">
    <citation type="submission" date="2015-03" db="EMBL/GenBank/DDBJ databases">
        <title>Genome assembly of Sandaracinus amylolyticus DSM 53668.</title>
        <authorList>
            <person name="Sharma G."/>
            <person name="Subramanian S."/>
        </authorList>
    </citation>
    <scope>NUCLEOTIDE SEQUENCE [LARGE SCALE GENOMIC DNA]</scope>
    <source>
        <strain evidence="2 3">DSM 53668</strain>
    </source>
</reference>
<feature type="region of interest" description="Disordered" evidence="1">
    <location>
        <begin position="85"/>
        <end position="128"/>
    </location>
</feature>
<dbReference type="KEGG" id="samy:DB32_005749"/>
<feature type="compositionally biased region" description="Acidic residues" evidence="1">
    <location>
        <begin position="94"/>
        <end position="128"/>
    </location>
</feature>
<dbReference type="EMBL" id="CP011125">
    <property type="protein sequence ID" value="AKF08600.1"/>
    <property type="molecule type" value="Genomic_DNA"/>
</dbReference>
<organism evidence="2 3">
    <name type="scientific">Sandaracinus amylolyticus</name>
    <dbReference type="NCBI Taxonomy" id="927083"/>
    <lineage>
        <taxon>Bacteria</taxon>
        <taxon>Pseudomonadati</taxon>
        <taxon>Myxococcota</taxon>
        <taxon>Polyangia</taxon>
        <taxon>Polyangiales</taxon>
        <taxon>Sandaracinaceae</taxon>
        <taxon>Sandaracinus</taxon>
    </lineage>
</organism>
<dbReference type="Proteomes" id="UP000034883">
    <property type="component" value="Chromosome"/>
</dbReference>
<evidence type="ECO:0000313" key="2">
    <source>
        <dbReference type="EMBL" id="AKF08600.1"/>
    </source>
</evidence>
<evidence type="ECO:0000256" key="1">
    <source>
        <dbReference type="SAM" id="MobiDB-lite"/>
    </source>
</evidence>
<sequence>MEIFLDKRAVKQIRTSAQDAIDEGDTDTLREDIIEAFSDDQIEEIERRVDSVDFNDFISEVLDEWSGDEVDELFELIEGHLSEAGIDVKYATAEADDEEEEEVEDEDEDEDEDEEDDDVFVEDTEEEL</sequence>
<keyword evidence="3" id="KW-1185">Reference proteome</keyword>
<accession>A0A0F6W6C1</accession>
<dbReference type="RefSeq" id="WP_053235724.1">
    <property type="nucleotide sequence ID" value="NZ_CP011125.1"/>
</dbReference>
<gene>
    <name evidence="2" type="ORF">DB32_005749</name>
</gene>
<dbReference type="OrthoDB" id="5519301at2"/>
<proteinExistence type="predicted"/>
<evidence type="ECO:0000313" key="3">
    <source>
        <dbReference type="Proteomes" id="UP000034883"/>
    </source>
</evidence>
<protein>
    <submittedName>
        <fullName evidence="2">Uncharacterized protein</fullName>
    </submittedName>
</protein>
<name>A0A0F6W6C1_9BACT</name>
<dbReference type="AlphaFoldDB" id="A0A0F6W6C1"/>